<dbReference type="AlphaFoldDB" id="A0A6M0K108"/>
<dbReference type="Proteomes" id="UP000483379">
    <property type="component" value="Unassembled WGS sequence"/>
</dbReference>
<name>A0A6M0K108_9GAMM</name>
<dbReference type="InterPro" id="IPR019196">
    <property type="entry name" value="ABC_transp_unknown"/>
</dbReference>
<evidence type="ECO:0000256" key="1">
    <source>
        <dbReference type="SAM" id="Phobius"/>
    </source>
</evidence>
<protein>
    <submittedName>
        <fullName evidence="4">GldG family protein</fullName>
    </submittedName>
</protein>
<keyword evidence="1" id="KW-0812">Transmembrane</keyword>
<comment type="caution">
    <text evidence="4">The sequence shown here is derived from an EMBL/GenBank/DDBJ whole genome shotgun (WGS) entry which is preliminary data.</text>
</comment>
<evidence type="ECO:0000313" key="4">
    <source>
        <dbReference type="EMBL" id="NEV63456.1"/>
    </source>
</evidence>
<feature type="transmembrane region" description="Helical" evidence="1">
    <location>
        <begin position="20"/>
        <end position="40"/>
    </location>
</feature>
<feature type="transmembrane region" description="Helical" evidence="1">
    <location>
        <begin position="430"/>
        <end position="452"/>
    </location>
</feature>
<proteinExistence type="predicted"/>
<dbReference type="InterPro" id="IPR055396">
    <property type="entry name" value="DUF7088"/>
</dbReference>
<dbReference type="EMBL" id="JAAIJQ010000051">
    <property type="protein sequence ID" value="NEV63456.1"/>
    <property type="molecule type" value="Genomic_DNA"/>
</dbReference>
<dbReference type="RefSeq" id="WP_164453918.1">
    <property type="nucleotide sequence ID" value="NZ_JAAIJQ010000051.1"/>
</dbReference>
<accession>A0A6M0K108</accession>
<feature type="domain" description="DUF7088" evidence="3">
    <location>
        <begin position="54"/>
        <end position="118"/>
    </location>
</feature>
<reference evidence="4 5" key="1">
    <citation type="submission" date="2020-02" db="EMBL/GenBank/DDBJ databases">
        <title>Genome sequences of Thiorhodococcus mannitoliphagus and Thiorhodococcus minor, purple sulfur photosynthetic bacteria in the gammaproteobacterial family, Chromatiaceae.</title>
        <authorList>
            <person name="Aviles F.A."/>
            <person name="Meyer T.E."/>
            <person name="Kyndt J.A."/>
        </authorList>
    </citation>
    <scope>NUCLEOTIDE SEQUENCE [LARGE SCALE GENOMIC DNA]</scope>
    <source>
        <strain evidence="4 5">DSM 11518</strain>
    </source>
</reference>
<dbReference type="Pfam" id="PF09822">
    <property type="entry name" value="ABC_transp_aux"/>
    <property type="match status" value="1"/>
</dbReference>
<feature type="domain" description="ABC-type uncharacterised transport system" evidence="2">
    <location>
        <begin position="159"/>
        <end position="384"/>
    </location>
</feature>
<evidence type="ECO:0000259" key="2">
    <source>
        <dbReference type="Pfam" id="PF09822"/>
    </source>
</evidence>
<keyword evidence="1" id="KW-0472">Membrane</keyword>
<organism evidence="4 5">
    <name type="scientific">Thiorhodococcus minor</name>
    <dbReference type="NCBI Taxonomy" id="57489"/>
    <lineage>
        <taxon>Bacteria</taxon>
        <taxon>Pseudomonadati</taxon>
        <taxon>Pseudomonadota</taxon>
        <taxon>Gammaproteobacteria</taxon>
        <taxon>Chromatiales</taxon>
        <taxon>Chromatiaceae</taxon>
        <taxon>Thiorhodococcus</taxon>
    </lineage>
</organism>
<evidence type="ECO:0000313" key="5">
    <source>
        <dbReference type="Proteomes" id="UP000483379"/>
    </source>
</evidence>
<gene>
    <name evidence="4" type="ORF">G3446_16445</name>
</gene>
<keyword evidence="1" id="KW-1133">Transmembrane helix</keyword>
<dbReference type="SUPFAM" id="SSF52317">
    <property type="entry name" value="Class I glutamine amidotransferase-like"/>
    <property type="match status" value="1"/>
</dbReference>
<dbReference type="Pfam" id="PF23357">
    <property type="entry name" value="DUF7088"/>
    <property type="match status" value="1"/>
</dbReference>
<sequence length="457" mass="50206">MKEFLDQLRDQLHRLERPLVDALFALLLLAVVVTSGWLTARHDRYWDWTRAAANTLSPQSLEIVERLEAPLRVTVFADPQAPLAKAIGRLLARYTQALPDLEILYRDPQLFPEQARDADVSLLGQILLEYRGRRETLKEIGERSISAAILRLTETRSPWVAVIEGHGERAIEGQQGADLGRLGNALRDQGFLARPLDLARIPDVPDNTRLVILSNPQLPLFEGEVEALMRFLDRGGNLLWLMDPGEPNGLEPLAELMGIQPLPGVVVDAAAARFGAATPAIAVISDYPSHALTEGLSKPALLPGALAFDPTIAPSWSLATFLATGDKSWNETGTVVGKIDRDEIVGELAGPLPVVLALTRALPETDRVQRVVVAGDGDFLSNAQIGSYGNTVLGIQLLRWLSSDEDLVELPPEPGAVEALEMTRTRRTLVGVWSLMILPAVFLVGGLLVRWYRWREQ</sequence>
<keyword evidence="5" id="KW-1185">Reference proteome</keyword>
<dbReference type="InterPro" id="IPR029062">
    <property type="entry name" value="Class_I_gatase-like"/>
</dbReference>
<evidence type="ECO:0000259" key="3">
    <source>
        <dbReference type="Pfam" id="PF23357"/>
    </source>
</evidence>